<dbReference type="InterPro" id="IPR023408">
    <property type="entry name" value="MscS_beta-dom_sf"/>
</dbReference>
<dbReference type="Pfam" id="PF00924">
    <property type="entry name" value="MS_channel_2nd"/>
    <property type="match status" value="1"/>
</dbReference>
<name>A0ABW3HNM7_9BACL</name>
<keyword evidence="2 5" id="KW-0812">Transmembrane</keyword>
<dbReference type="Gene3D" id="2.30.30.60">
    <property type="match status" value="1"/>
</dbReference>
<dbReference type="RefSeq" id="WP_377563029.1">
    <property type="nucleotide sequence ID" value="NZ_JBHTJZ010000007.1"/>
</dbReference>
<dbReference type="InterPro" id="IPR030192">
    <property type="entry name" value="YbdG"/>
</dbReference>
<keyword evidence="8" id="KW-1185">Reference proteome</keyword>
<dbReference type="InterPro" id="IPR010920">
    <property type="entry name" value="LSM_dom_sf"/>
</dbReference>
<evidence type="ECO:0000256" key="1">
    <source>
        <dbReference type="ARBA" id="ARBA00004370"/>
    </source>
</evidence>
<dbReference type="PANTHER" id="PTHR30414:SF0">
    <property type="entry name" value="MINICONDUCTANCE MECHANOSENSITIVE CHANNEL YBDG"/>
    <property type="match status" value="1"/>
</dbReference>
<proteinExistence type="predicted"/>
<comment type="subcellular location">
    <subcellularLocation>
        <location evidence="1">Membrane</location>
    </subcellularLocation>
</comment>
<feature type="transmembrane region" description="Helical" evidence="5">
    <location>
        <begin position="164"/>
        <end position="180"/>
    </location>
</feature>
<evidence type="ECO:0000256" key="5">
    <source>
        <dbReference type="SAM" id="Phobius"/>
    </source>
</evidence>
<comment type="caution">
    <text evidence="7">The sequence shown here is derived from an EMBL/GenBank/DDBJ whole genome shotgun (WGS) entry which is preliminary data.</text>
</comment>
<dbReference type="EMBL" id="JBHTJZ010000007">
    <property type="protein sequence ID" value="MFD0959111.1"/>
    <property type="molecule type" value="Genomic_DNA"/>
</dbReference>
<dbReference type="InterPro" id="IPR006685">
    <property type="entry name" value="MscS_channel_2nd"/>
</dbReference>
<keyword evidence="4 5" id="KW-0472">Membrane</keyword>
<evidence type="ECO:0000313" key="8">
    <source>
        <dbReference type="Proteomes" id="UP001596989"/>
    </source>
</evidence>
<feature type="transmembrane region" description="Helical" evidence="5">
    <location>
        <begin position="101"/>
        <end position="119"/>
    </location>
</feature>
<evidence type="ECO:0000259" key="6">
    <source>
        <dbReference type="Pfam" id="PF00924"/>
    </source>
</evidence>
<evidence type="ECO:0000256" key="4">
    <source>
        <dbReference type="ARBA" id="ARBA00023136"/>
    </source>
</evidence>
<evidence type="ECO:0000313" key="7">
    <source>
        <dbReference type="EMBL" id="MFD0959111.1"/>
    </source>
</evidence>
<evidence type="ECO:0000256" key="3">
    <source>
        <dbReference type="ARBA" id="ARBA00022989"/>
    </source>
</evidence>
<dbReference type="SUPFAM" id="SSF50182">
    <property type="entry name" value="Sm-like ribonucleoproteins"/>
    <property type="match status" value="1"/>
</dbReference>
<dbReference type="PANTHER" id="PTHR30414">
    <property type="entry name" value="MINICONDUCTANCE MECHANOSENSITIVE CHANNEL YBDG"/>
    <property type="match status" value="1"/>
</dbReference>
<sequence>MDLLKEWIADFGLNEQMSLYLANAIIIVVIIGLSVAANFIAKSIVLRVVSYYIKNSKVKWDDYLLERQVFHKLSHVVPAIIIYSSSSLFPKFQHLIEQGTAIYIIIVALMVINAFLNAINDIYVTYEISKARPIRGYIQVIKIFVFTIGGILIVSNLIGQSPLILLSGIGALSAVTMLVFKDSILGLVAGVQLTSNDMVRVGDWIEMPKYGADGDVVDISLHTVKVQNWDKTYTTIPSYALISDSFKNWRGMQTSGGRRIMRSLSIDTTSITICSPEMIEKLKKVHVLKAYIAQKELDIERYHVEHKIDRSSRVNGRALTNIGMFRAYIQSYLNNHPGIHKEMTCMVRQLQPDGTGLPLQIYAFVNDIRWEVFEGVQSDIFDHLLAVAPEFGIRVFQNPSGHDLKSAFHQEGELHEGSRDRVMVSESD</sequence>
<feature type="domain" description="Mechanosensitive ion channel MscS" evidence="6">
    <location>
        <begin position="182"/>
        <end position="250"/>
    </location>
</feature>
<feature type="transmembrane region" description="Helical" evidence="5">
    <location>
        <begin position="140"/>
        <end position="158"/>
    </location>
</feature>
<gene>
    <name evidence="7" type="ORF">ACFQ2I_06895</name>
</gene>
<evidence type="ECO:0000256" key="2">
    <source>
        <dbReference type="ARBA" id="ARBA00022692"/>
    </source>
</evidence>
<protein>
    <submittedName>
        <fullName evidence="7">Mechanosensitive ion channel family protein</fullName>
    </submittedName>
</protein>
<keyword evidence="3 5" id="KW-1133">Transmembrane helix</keyword>
<dbReference type="Proteomes" id="UP001596989">
    <property type="component" value="Unassembled WGS sequence"/>
</dbReference>
<feature type="transmembrane region" description="Helical" evidence="5">
    <location>
        <begin position="20"/>
        <end position="49"/>
    </location>
</feature>
<organism evidence="7 8">
    <name type="scientific">Paenibacillus chungangensis</name>
    <dbReference type="NCBI Taxonomy" id="696535"/>
    <lineage>
        <taxon>Bacteria</taxon>
        <taxon>Bacillati</taxon>
        <taxon>Bacillota</taxon>
        <taxon>Bacilli</taxon>
        <taxon>Bacillales</taxon>
        <taxon>Paenibacillaceae</taxon>
        <taxon>Paenibacillus</taxon>
    </lineage>
</organism>
<reference evidence="8" key="1">
    <citation type="journal article" date="2019" name="Int. J. Syst. Evol. Microbiol.">
        <title>The Global Catalogue of Microorganisms (GCM) 10K type strain sequencing project: providing services to taxonomists for standard genome sequencing and annotation.</title>
        <authorList>
            <consortium name="The Broad Institute Genomics Platform"/>
            <consortium name="The Broad Institute Genome Sequencing Center for Infectious Disease"/>
            <person name="Wu L."/>
            <person name="Ma J."/>
        </authorList>
    </citation>
    <scope>NUCLEOTIDE SEQUENCE [LARGE SCALE GENOMIC DNA]</scope>
    <source>
        <strain evidence="8">CCUG 59129</strain>
    </source>
</reference>
<accession>A0ABW3HNM7</accession>